<organism evidence="3">
    <name type="scientific">Leptosphaeria maculans (strain JN3 / isolate v23.1.3 / race Av1-4-5-6-7-8)</name>
    <name type="common">Blackleg fungus</name>
    <name type="synonym">Phoma lingam</name>
    <dbReference type="NCBI Taxonomy" id="985895"/>
    <lineage>
        <taxon>Eukaryota</taxon>
        <taxon>Fungi</taxon>
        <taxon>Dikarya</taxon>
        <taxon>Ascomycota</taxon>
        <taxon>Pezizomycotina</taxon>
        <taxon>Dothideomycetes</taxon>
        <taxon>Pleosporomycetidae</taxon>
        <taxon>Pleosporales</taxon>
        <taxon>Pleosporineae</taxon>
        <taxon>Leptosphaeriaceae</taxon>
        <taxon>Plenodomus</taxon>
        <taxon>Plenodomus lingam/Leptosphaeria maculans species complex</taxon>
    </lineage>
</organism>
<sequence>MTDSGATRGRQGAVEDLNESILSFNRVYLRNCRNTAMRHPFPHETHDCFLELLYQTRTNGVSLDELITSPEDFDGSGVLLKKIAWLCVDDDGLFDESVSYDLVVETTEDVRRRGDGMLVSVPSGMESESEDDMDSAYDSDAEDIMDTDDESTCTDDPTEDRSGSEDTLTPDRDSTMEIQPVNFN</sequence>
<protein>
    <submittedName>
        <fullName evidence="2">Predicted protein</fullName>
    </submittedName>
</protein>
<dbReference type="EMBL" id="FP929131">
    <property type="protein sequence ID" value="CBX97468.1"/>
    <property type="molecule type" value="Genomic_DNA"/>
</dbReference>
<dbReference type="InParanoid" id="E5A1K4"/>
<evidence type="ECO:0000256" key="1">
    <source>
        <dbReference type="SAM" id="MobiDB-lite"/>
    </source>
</evidence>
<dbReference type="AlphaFoldDB" id="E5A1K4"/>
<dbReference type="VEuPathDB" id="FungiDB:LEMA_P105990.1"/>
<gene>
    <name evidence="2" type="ORF">LEMA_P105990.1</name>
</gene>
<dbReference type="Proteomes" id="UP000002668">
    <property type="component" value="Genome"/>
</dbReference>
<feature type="region of interest" description="Disordered" evidence="1">
    <location>
        <begin position="114"/>
        <end position="184"/>
    </location>
</feature>
<reference evidence="3" key="1">
    <citation type="journal article" date="2011" name="Nat. Commun.">
        <title>Effector diversification within compartments of the Leptosphaeria maculans genome affected by Repeat-Induced Point mutations.</title>
        <authorList>
            <person name="Rouxel T."/>
            <person name="Grandaubert J."/>
            <person name="Hane J.K."/>
            <person name="Hoede C."/>
            <person name="van de Wouw A.P."/>
            <person name="Couloux A."/>
            <person name="Dominguez V."/>
            <person name="Anthouard V."/>
            <person name="Bally P."/>
            <person name="Bourras S."/>
            <person name="Cozijnsen A.J."/>
            <person name="Ciuffetti L.M."/>
            <person name="Degrave A."/>
            <person name="Dilmaghani A."/>
            <person name="Duret L."/>
            <person name="Fudal I."/>
            <person name="Goodwin S.B."/>
            <person name="Gout L."/>
            <person name="Glaser N."/>
            <person name="Linglin J."/>
            <person name="Kema G.H.J."/>
            <person name="Lapalu N."/>
            <person name="Lawrence C.B."/>
            <person name="May K."/>
            <person name="Meyer M."/>
            <person name="Ollivier B."/>
            <person name="Poulain J."/>
            <person name="Schoch C.L."/>
            <person name="Simon A."/>
            <person name="Spatafora J.W."/>
            <person name="Stachowiak A."/>
            <person name="Turgeon B.G."/>
            <person name="Tyler B.M."/>
            <person name="Vincent D."/>
            <person name="Weissenbach J."/>
            <person name="Amselem J."/>
            <person name="Quesneville H."/>
            <person name="Oliver R.P."/>
            <person name="Wincker P."/>
            <person name="Balesdent M.-H."/>
            <person name="Howlett B.J."/>
        </authorList>
    </citation>
    <scope>NUCLEOTIDE SEQUENCE [LARGE SCALE GENOMIC DNA]</scope>
    <source>
        <strain evidence="3">JN3 / isolate v23.1.3 / race Av1-4-5-6-7-8</strain>
    </source>
</reference>
<evidence type="ECO:0000313" key="2">
    <source>
        <dbReference type="EMBL" id="CBX97468.1"/>
    </source>
</evidence>
<accession>E5A1K4</accession>
<dbReference type="RefSeq" id="XP_003840947.1">
    <property type="nucleotide sequence ID" value="XM_003840899.1"/>
</dbReference>
<feature type="compositionally biased region" description="Basic and acidic residues" evidence="1">
    <location>
        <begin position="159"/>
        <end position="175"/>
    </location>
</feature>
<proteinExistence type="predicted"/>
<keyword evidence="3" id="KW-1185">Reference proteome</keyword>
<name>E5A1K4_LEPMJ</name>
<feature type="compositionally biased region" description="Acidic residues" evidence="1">
    <location>
        <begin position="127"/>
        <end position="158"/>
    </location>
</feature>
<dbReference type="HOGENOM" id="CLU_1468425_0_0_1"/>
<evidence type="ECO:0000313" key="3">
    <source>
        <dbReference type="Proteomes" id="UP000002668"/>
    </source>
</evidence>
<dbReference type="GeneID" id="13283723"/>